<evidence type="ECO:0000313" key="2">
    <source>
        <dbReference type="EMBL" id="CAG9799887.1"/>
    </source>
</evidence>
<proteinExistence type="predicted"/>
<accession>A0A9N9RN31</accession>
<name>A0A9N9RN31_9DIPT</name>
<feature type="chain" id="PRO_5040310756" evidence="1">
    <location>
        <begin position="19"/>
        <end position="185"/>
    </location>
</feature>
<gene>
    <name evidence="2" type="ORF">CHIRRI_LOCUS2845</name>
</gene>
<keyword evidence="1" id="KW-0732">Signal</keyword>
<sequence>MKLIKVFLIIGSISLAQSAPSIWSHLSHNRGMRGAHHLSELRKFENIVSSKMNDEDKCQQCMEEKYESLQNNDLNEIENFFVFMYFLNTCNDCTAENFYEDVLRNLIFEMKQEIEYEEKMIGGYEKFSCGVINRTNLKAFVLDMINLVFEEDDDEKNAGIEKIAGETESAIDNIGKCVYDRKSAF</sequence>
<keyword evidence="3" id="KW-1185">Reference proteome</keyword>
<feature type="signal peptide" evidence="1">
    <location>
        <begin position="1"/>
        <end position="18"/>
    </location>
</feature>
<dbReference type="AlphaFoldDB" id="A0A9N9RN31"/>
<reference evidence="2" key="2">
    <citation type="submission" date="2022-10" db="EMBL/GenBank/DDBJ databases">
        <authorList>
            <consortium name="ENA_rothamsted_submissions"/>
            <consortium name="culmorum"/>
            <person name="King R."/>
        </authorList>
    </citation>
    <scope>NUCLEOTIDE SEQUENCE</scope>
</reference>
<organism evidence="2 3">
    <name type="scientific">Chironomus riparius</name>
    <dbReference type="NCBI Taxonomy" id="315576"/>
    <lineage>
        <taxon>Eukaryota</taxon>
        <taxon>Metazoa</taxon>
        <taxon>Ecdysozoa</taxon>
        <taxon>Arthropoda</taxon>
        <taxon>Hexapoda</taxon>
        <taxon>Insecta</taxon>
        <taxon>Pterygota</taxon>
        <taxon>Neoptera</taxon>
        <taxon>Endopterygota</taxon>
        <taxon>Diptera</taxon>
        <taxon>Nematocera</taxon>
        <taxon>Chironomoidea</taxon>
        <taxon>Chironomidae</taxon>
        <taxon>Chironominae</taxon>
        <taxon>Chironomus</taxon>
    </lineage>
</organism>
<reference evidence="2" key="1">
    <citation type="submission" date="2022-01" db="EMBL/GenBank/DDBJ databases">
        <authorList>
            <person name="King R."/>
        </authorList>
    </citation>
    <scope>NUCLEOTIDE SEQUENCE</scope>
</reference>
<dbReference type="Proteomes" id="UP001153620">
    <property type="component" value="Chromosome 1"/>
</dbReference>
<protein>
    <submittedName>
        <fullName evidence="2">Uncharacterized protein</fullName>
    </submittedName>
</protein>
<evidence type="ECO:0000313" key="3">
    <source>
        <dbReference type="Proteomes" id="UP001153620"/>
    </source>
</evidence>
<dbReference type="EMBL" id="OU895877">
    <property type="protein sequence ID" value="CAG9799887.1"/>
    <property type="molecule type" value="Genomic_DNA"/>
</dbReference>
<evidence type="ECO:0000256" key="1">
    <source>
        <dbReference type="SAM" id="SignalP"/>
    </source>
</evidence>